<reference evidence="4 5" key="1">
    <citation type="submission" date="2024-06" db="EMBL/GenBank/DDBJ databases">
        <title>A chromosome-level genome assembly of beet webworm, Loxostege sticticalis.</title>
        <authorList>
            <person name="Zhang Y."/>
        </authorList>
    </citation>
    <scope>NUCLEOTIDE SEQUENCE [LARGE SCALE GENOMIC DNA]</scope>
    <source>
        <strain evidence="4">AQ028</strain>
        <tissue evidence="4">Male pupae</tissue>
    </source>
</reference>
<comment type="caution">
    <text evidence="4">The sequence shown here is derived from an EMBL/GenBank/DDBJ whole genome shotgun (WGS) entry which is preliminary data.</text>
</comment>
<evidence type="ECO:0000313" key="4">
    <source>
        <dbReference type="EMBL" id="KAL0832969.1"/>
    </source>
</evidence>
<dbReference type="InterPro" id="IPR036398">
    <property type="entry name" value="CA_dom_sf"/>
</dbReference>
<dbReference type="EMBL" id="JBEDNZ010000010">
    <property type="protein sequence ID" value="KAL0832969.1"/>
    <property type="molecule type" value="Genomic_DNA"/>
</dbReference>
<proteinExistence type="inferred from homology"/>
<feature type="domain" description="Alpha-carbonic anhydrase" evidence="3">
    <location>
        <begin position="118"/>
        <end position="368"/>
    </location>
</feature>
<organism evidence="4 5">
    <name type="scientific">Loxostege sticticalis</name>
    <name type="common">Beet webworm moth</name>
    <dbReference type="NCBI Taxonomy" id="481309"/>
    <lineage>
        <taxon>Eukaryota</taxon>
        <taxon>Metazoa</taxon>
        <taxon>Ecdysozoa</taxon>
        <taxon>Arthropoda</taxon>
        <taxon>Hexapoda</taxon>
        <taxon>Insecta</taxon>
        <taxon>Pterygota</taxon>
        <taxon>Neoptera</taxon>
        <taxon>Endopterygota</taxon>
        <taxon>Lepidoptera</taxon>
        <taxon>Glossata</taxon>
        <taxon>Ditrysia</taxon>
        <taxon>Pyraloidea</taxon>
        <taxon>Crambidae</taxon>
        <taxon>Pyraustinae</taxon>
        <taxon>Loxostege</taxon>
    </lineage>
</organism>
<feature type="chain" id="PRO_5044873341" description="Alpha-carbonic anhydrase domain-containing protein" evidence="2">
    <location>
        <begin position="27"/>
        <end position="369"/>
    </location>
</feature>
<evidence type="ECO:0000256" key="2">
    <source>
        <dbReference type="SAM" id="SignalP"/>
    </source>
</evidence>
<dbReference type="Proteomes" id="UP001549921">
    <property type="component" value="Unassembled WGS sequence"/>
</dbReference>
<dbReference type="PANTHER" id="PTHR18952:SF124">
    <property type="entry name" value="CARBONIC ANHYDRASE 7"/>
    <property type="match status" value="1"/>
</dbReference>
<evidence type="ECO:0000259" key="3">
    <source>
        <dbReference type="PROSITE" id="PS51144"/>
    </source>
</evidence>
<dbReference type="Pfam" id="PF00194">
    <property type="entry name" value="Carb_anhydrase"/>
    <property type="match status" value="1"/>
</dbReference>
<dbReference type="AlphaFoldDB" id="A0ABD0T4P2"/>
<name>A0ABD0T4P2_LOXSC</name>
<sequence length="369" mass="41822">MFLNVVLFRFILISLLLLCNVRVAGLIGVTQDQTSARPNTLQDDADDIQRQLDNEARDRLKYGKSKTIWVFHFPTQFPDINLVEKVARPVREIKALRRSSKGHKRGQGCCKATLDAKRDWNYKEQQNWEKTYPECGGRSQSPVDLPYHGTIPSKAGRKLVFNNYDVKPEALKIINDGNRVTLIGKWKNKTRPYIYGGAAHSRRYIFHSITLHWPSEHSVGGLQYPMESQVMHLSADYHSMEEALQASKSDPQAFLAVSTLYKYANKTQAGLENLIKTAVASPTLDGCVAPKPLSYFSPPFTEYACYQGSMTAPPCTEAVLWLVRGRTLPVTREVVEAAHGLLGLPGEYGKVYHRFTQPMNDRKTYYFKC</sequence>
<dbReference type="SMART" id="SM01057">
    <property type="entry name" value="Carb_anhydrase"/>
    <property type="match status" value="1"/>
</dbReference>
<protein>
    <recommendedName>
        <fullName evidence="3">Alpha-carbonic anhydrase domain-containing protein</fullName>
    </recommendedName>
</protein>
<dbReference type="Gene3D" id="3.10.200.10">
    <property type="entry name" value="Alpha carbonic anhydrase"/>
    <property type="match status" value="1"/>
</dbReference>
<dbReference type="PROSITE" id="PS51144">
    <property type="entry name" value="ALPHA_CA_2"/>
    <property type="match status" value="1"/>
</dbReference>
<dbReference type="InterPro" id="IPR001148">
    <property type="entry name" value="CA_dom"/>
</dbReference>
<keyword evidence="2" id="KW-0732">Signal</keyword>
<dbReference type="InterPro" id="IPR023561">
    <property type="entry name" value="Carbonic_anhydrase_a-class"/>
</dbReference>
<gene>
    <name evidence="4" type="ORF">ABMA28_001100</name>
</gene>
<evidence type="ECO:0000256" key="1">
    <source>
        <dbReference type="ARBA" id="ARBA00010718"/>
    </source>
</evidence>
<dbReference type="PANTHER" id="PTHR18952">
    <property type="entry name" value="CARBONIC ANHYDRASE"/>
    <property type="match status" value="1"/>
</dbReference>
<dbReference type="SUPFAM" id="SSF51069">
    <property type="entry name" value="Carbonic anhydrase"/>
    <property type="match status" value="1"/>
</dbReference>
<accession>A0ABD0T4P2</accession>
<comment type="similarity">
    <text evidence="1">Belongs to the alpha-carbonic anhydrase family.</text>
</comment>
<feature type="signal peptide" evidence="2">
    <location>
        <begin position="1"/>
        <end position="26"/>
    </location>
</feature>
<evidence type="ECO:0000313" key="5">
    <source>
        <dbReference type="Proteomes" id="UP001549921"/>
    </source>
</evidence>